<dbReference type="AlphaFoldDB" id="A0A326TVM9"/>
<name>A0A326TVM9_THEHA</name>
<reference evidence="2 3" key="1">
    <citation type="submission" date="2018-06" db="EMBL/GenBank/DDBJ databases">
        <title>Genomic Encyclopedia of Archaeal and Bacterial Type Strains, Phase II (KMG-II): from individual species to whole genera.</title>
        <authorList>
            <person name="Goeker M."/>
        </authorList>
    </citation>
    <scope>NUCLEOTIDE SEQUENCE [LARGE SCALE GENOMIC DNA]</scope>
    <source>
        <strain evidence="2 3">ATCC BAA-1881</strain>
    </source>
</reference>
<dbReference type="PANTHER" id="PTHR42957:SF1">
    <property type="entry name" value="HELICASE MJ1565-RELATED"/>
    <property type="match status" value="1"/>
</dbReference>
<evidence type="ECO:0000313" key="3">
    <source>
        <dbReference type="Proteomes" id="UP000248806"/>
    </source>
</evidence>
<protein>
    <submittedName>
        <fullName evidence="2">Uncharacterized protein DUF87</fullName>
    </submittedName>
</protein>
<dbReference type="Proteomes" id="UP000248806">
    <property type="component" value="Unassembled WGS sequence"/>
</dbReference>
<keyword evidence="3" id="KW-1185">Reference proteome</keyword>
<proteinExistence type="predicted"/>
<dbReference type="RefSeq" id="WP_111325986.1">
    <property type="nucleotide sequence ID" value="NZ_BIFX01000001.1"/>
</dbReference>
<dbReference type="SUPFAM" id="SSF52540">
    <property type="entry name" value="P-loop containing nucleoside triphosphate hydrolases"/>
    <property type="match status" value="1"/>
</dbReference>
<feature type="region of interest" description="Disordered" evidence="1">
    <location>
        <begin position="195"/>
        <end position="231"/>
    </location>
</feature>
<dbReference type="InterPro" id="IPR008571">
    <property type="entry name" value="HerA-like"/>
</dbReference>
<dbReference type="InterPro" id="IPR027417">
    <property type="entry name" value="P-loop_NTPase"/>
</dbReference>
<feature type="compositionally biased region" description="Basic and acidic residues" evidence="1">
    <location>
        <begin position="606"/>
        <end position="615"/>
    </location>
</feature>
<accession>A0A326TVM9</accession>
<gene>
    <name evidence="2" type="ORF">EI42_05747</name>
</gene>
<dbReference type="PANTHER" id="PTHR42957">
    <property type="entry name" value="HELICASE MJ1565-RELATED"/>
    <property type="match status" value="1"/>
</dbReference>
<dbReference type="Gene3D" id="3.40.50.300">
    <property type="entry name" value="P-loop containing nucleotide triphosphate hydrolases"/>
    <property type="match status" value="1"/>
</dbReference>
<evidence type="ECO:0000313" key="2">
    <source>
        <dbReference type="EMBL" id="PZW20986.1"/>
    </source>
</evidence>
<organism evidence="2 3">
    <name type="scientific">Thermosporothrix hazakensis</name>
    <dbReference type="NCBI Taxonomy" id="644383"/>
    <lineage>
        <taxon>Bacteria</taxon>
        <taxon>Bacillati</taxon>
        <taxon>Chloroflexota</taxon>
        <taxon>Ktedonobacteria</taxon>
        <taxon>Ktedonobacterales</taxon>
        <taxon>Thermosporotrichaceae</taxon>
        <taxon>Thermosporothrix</taxon>
    </lineage>
</organism>
<dbReference type="OrthoDB" id="9779761at2"/>
<dbReference type="EMBL" id="QKUF01000038">
    <property type="protein sequence ID" value="PZW20986.1"/>
    <property type="molecule type" value="Genomic_DNA"/>
</dbReference>
<feature type="region of interest" description="Disordered" evidence="1">
    <location>
        <begin position="598"/>
        <end position="622"/>
    </location>
</feature>
<comment type="caution">
    <text evidence="2">The sequence shown here is derived from an EMBL/GenBank/DDBJ whole genome shotgun (WGS) entry which is preliminary data.</text>
</comment>
<sequence length="737" mass="80996">MKREKHRLHELQEMAYLDYLQTPEWQATRRAALRLHPACELCQGTKQLEVYHTSLAHQGCEQEEDVMVLCKTCAAKELGMQPTEQETAALPAPASTAQGVQFTLGQKAAVFAPAAAIGLAIPALLHAPLPAEILGLVGAWALAAKSPEIYAALRNQLPPTMAADLEKLRERKERRLAAGEYTVMDRLLGRHLQPAQQLDAQGVQESEEEEDAERSEEASLTPVFPPYPDDETLRLGQAIDRETLRELVNTYAQNRKQYATTEVVGRRFDPHIDALFGAGMTVAAVQGSGKSILCGLVIEQAGKCGSPAIVLDHKGEYATLGELPFLHVLLAGGPEAQRQAEQLRLPFFALTPATVSAFVQKVMQERLQAVVLLPSYGDGWLDRAQIVAAVGQGLMRYAQRQRAQSQEIIPCLVLLDEAQLYIPEKVGLLPPEARQNTEILQALSNAFFALVSNGRSNGYTMCFATQSLTYIAKWAIKSCQIRIFMRHAEHNDLNMCEEILGGKGVATREDMESLPPGVGVVFGFTQRPMLVKFDKRQSRDLSETPGIRRLRRAAQTAPSPHTGAAQQPDLSTVMAWYTTGKIDEATMLTLLKALAQTETPSAGNGKRLETARQDEGALPGNTEKMLFPVSRAETERVSIGGNAGNASGNALETASQAASGRVITNLFPVSNTEAETPVTRTELDQLGVSAETLDNIQRMKEKHYTDREISEIVGLRGRKYEVYKKVLLYLEQERKRA</sequence>
<feature type="compositionally biased region" description="Acidic residues" evidence="1">
    <location>
        <begin position="205"/>
        <end position="214"/>
    </location>
</feature>
<evidence type="ECO:0000256" key="1">
    <source>
        <dbReference type="SAM" id="MobiDB-lite"/>
    </source>
</evidence>